<dbReference type="EMBL" id="ADGP01000015">
    <property type="protein sequence ID" value="EFD94337.1"/>
    <property type="molecule type" value="Genomic_DNA"/>
</dbReference>
<reference evidence="2" key="2">
    <citation type="submission" date="2009-12" db="EMBL/GenBank/DDBJ databases">
        <authorList>
            <person name="Madupu R."/>
            <person name="Durkin A.S."/>
            <person name="Torralba M."/>
            <person name="Methe B."/>
            <person name="Sutton G.G."/>
            <person name="Strausberg R.L."/>
            <person name="Nelson K.E."/>
        </authorList>
    </citation>
    <scope>NUCLEOTIDE SEQUENCE</scope>
    <source>
        <strain evidence="2">28L</strain>
    </source>
</reference>
<keyword evidence="1" id="KW-0472">Membrane</keyword>
<evidence type="ECO:0000256" key="1">
    <source>
        <dbReference type="SAM" id="Phobius"/>
    </source>
</evidence>
<name>D3LU60_9FIRM</name>
<keyword evidence="5" id="KW-1185">Reference proteome</keyword>
<protein>
    <submittedName>
        <fullName evidence="2">Uncharacterized protein</fullName>
    </submittedName>
</protein>
<dbReference type="eggNOG" id="ENOG5034AY7">
    <property type="taxonomic scope" value="Bacteria"/>
</dbReference>
<evidence type="ECO:0000313" key="4">
    <source>
        <dbReference type="Proteomes" id="UP000003242"/>
    </source>
</evidence>
<gene>
    <name evidence="2" type="ORF">HMPREF0889_0928</name>
    <name evidence="3" type="ORF">HMPREF1039_0488</name>
</gene>
<evidence type="ECO:0000313" key="2">
    <source>
        <dbReference type="EMBL" id="EFD94337.1"/>
    </source>
</evidence>
<dbReference type="Proteomes" id="UP000003242">
    <property type="component" value="Unassembled WGS sequence"/>
</dbReference>
<dbReference type="RefSeq" id="WP_007391712.1">
    <property type="nucleotide sequence ID" value="NZ_ADGP01000015.1"/>
</dbReference>
<reference evidence="4" key="1">
    <citation type="submission" date="2009-12" db="EMBL/GenBank/DDBJ databases">
        <title>Sequence of Clostridiales genomosp. BVAB3 str. UPII9-5.</title>
        <authorList>
            <person name="Madupu R."/>
            <person name="Durkin A.S."/>
            <person name="Torralba M."/>
            <person name="Methe B."/>
            <person name="Sutton G.G."/>
            <person name="Strausberg R.L."/>
            <person name="Nelson K.E."/>
        </authorList>
    </citation>
    <scope>NUCLEOTIDE SEQUENCE [LARGE SCALE GENOMIC DNA]</scope>
    <source>
        <strain evidence="4">28L</strain>
    </source>
</reference>
<organism evidence="2 4">
    <name type="scientific">Megasphaera lornae</name>
    <dbReference type="NCBI Taxonomy" id="1000568"/>
    <lineage>
        <taxon>Bacteria</taxon>
        <taxon>Bacillati</taxon>
        <taxon>Bacillota</taxon>
        <taxon>Negativicutes</taxon>
        <taxon>Veillonellales</taxon>
        <taxon>Veillonellaceae</taxon>
        <taxon>Megasphaera</taxon>
    </lineage>
</organism>
<comment type="caution">
    <text evidence="2">The sequence shown here is derived from an EMBL/GenBank/DDBJ whole genome shotgun (WGS) entry which is preliminary data.</text>
</comment>
<keyword evidence="1" id="KW-1133">Transmembrane helix</keyword>
<dbReference type="EMBL" id="AFIJ01000039">
    <property type="protein sequence ID" value="EGL39280.1"/>
    <property type="molecule type" value="Genomic_DNA"/>
</dbReference>
<feature type="transmembrane region" description="Helical" evidence="1">
    <location>
        <begin position="28"/>
        <end position="44"/>
    </location>
</feature>
<evidence type="ECO:0000313" key="5">
    <source>
        <dbReference type="Proteomes" id="UP000004018"/>
    </source>
</evidence>
<keyword evidence="1" id="KW-0812">Transmembrane</keyword>
<dbReference type="OrthoDB" id="1630658at2"/>
<proteinExistence type="predicted"/>
<evidence type="ECO:0000313" key="3">
    <source>
        <dbReference type="EMBL" id="EGL39280.1"/>
    </source>
</evidence>
<sequence>MEKCRWEDRFPCGNVEAELRNGVAFCRYMRVIFLGGGIYFFWLVLHEPFWGAKAENMALVIFCLWRIYRQQDIMCVIAAEGLIVRRQFATLREFWEEQVRPEKRFIFLPYEHIFYISPHWREIQMGEPVEGGIVIVPVHLQFLHKADKRRIVERIRSSGENEFKNNI</sequence>
<reference evidence="3 5" key="3">
    <citation type="submission" date="2011-04" db="EMBL/GenBank/DDBJ databases">
        <authorList>
            <person name="Harkins D.M."/>
            <person name="Madupu R."/>
            <person name="Durkin A.S."/>
            <person name="Torralba M."/>
            <person name="Methe B."/>
            <person name="Sutton G.G."/>
            <person name="Nelson K.E."/>
        </authorList>
    </citation>
    <scope>NUCLEOTIDE SEQUENCE [LARGE SCALE GENOMIC DNA]</scope>
    <source>
        <strain evidence="3 5">UPII 199-6</strain>
    </source>
</reference>
<accession>D3LU60</accession>
<dbReference type="STRING" id="699218.HMPREF0889_0928"/>
<dbReference type="Proteomes" id="UP000004018">
    <property type="component" value="Unassembled WGS sequence"/>
</dbReference>
<dbReference type="AlphaFoldDB" id="D3LU60"/>